<feature type="region of interest" description="Disordered" evidence="1">
    <location>
        <begin position="147"/>
        <end position="173"/>
    </location>
</feature>
<keyword evidence="3" id="KW-1185">Reference proteome</keyword>
<feature type="compositionally biased region" description="Polar residues" evidence="1">
    <location>
        <begin position="157"/>
        <end position="173"/>
    </location>
</feature>
<evidence type="ECO:0000313" key="2">
    <source>
        <dbReference type="EMBL" id="KAK3768986.1"/>
    </source>
</evidence>
<gene>
    <name evidence="2" type="ORF">RRG08_020494</name>
</gene>
<proteinExistence type="predicted"/>
<accession>A0AAE0ZHR8</accession>
<reference evidence="2" key="1">
    <citation type="journal article" date="2023" name="G3 (Bethesda)">
        <title>A reference genome for the long-term kleptoplast-retaining sea slug Elysia crispata morphotype clarki.</title>
        <authorList>
            <person name="Eastman K.E."/>
            <person name="Pendleton A.L."/>
            <person name="Shaikh M.A."/>
            <person name="Suttiyut T."/>
            <person name="Ogas R."/>
            <person name="Tomko P."/>
            <person name="Gavelis G."/>
            <person name="Widhalm J.R."/>
            <person name="Wisecaver J.H."/>
        </authorList>
    </citation>
    <scope>NUCLEOTIDE SEQUENCE</scope>
    <source>
        <strain evidence="2">ECLA1</strain>
    </source>
</reference>
<dbReference type="AlphaFoldDB" id="A0AAE0ZHR8"/>
<comment type="caution">
    <text evidence="2">The sequence shown here is derived from an EMBL/GenBank/DDBJ whole genome shotgun (WGS) entry which is preliminary data.</text>
</comment>
<evidence type="ECO:0000313" key="3">
    <source>
        <dbReference type="Proteomes" id="UP001283361"/>
    </source>
</evidence>
<organism evidence="2 3">
    <name type="scientific">Elysia crispata</name>
    <name type="common">lettuce slug</name>
    <dbReference type="NCBI Taxonomy" id="231223"/>
    <lineage>
        <taxon>Eukaryota</taxon>
        <taxon>Metazoa</taxon>
        <taxon>Spiralia</taxon>
        <taxon>Lophotrochozoa</taxon>
        <taxon>Mollusca</taxon>
        <taxon>Gastropoda</taxon>
        <taxon>Heterobranchia</taxon>
        <taxon>Euthyneura</taxon>
        <taxon>Panpulmonata</taxon>
        <taxon>Sacoglossa</taxon>
        <taxon>Placobranchoidea</taxon>
        <taxon>Plakobranchidae</taxon>
        <taxon>Elysia</taxon>
    </lineage>
</organism>
<dbReference type="EMBL" id="JAWDGP010003986">
    <property type="protein sequence ID" value="KAK3768986.1"/>
    <property type="molecule type" value="Genomic_DNA"/>
</dbReference>
<evidence type="ECO:0000256" key="1">
    <source>
        <dbReference type="SAM" id="MobiDB-lite"/>
    </source>
</evidence>
<name>A0AAE0ZHR8_9GAST</name>
<protein>
    <submittedName>
        <fullName evidence="2">Uncharacterized protein</fullName>
    </submittedName>
</protein>
<sequence>MAVADRYPELCLFRPTQTAFIAESSNQAKAGREGWSSRGVIQQCLRPATPQGPQLRYLWIKTENNTNYQLGARQCRSTKRYCRPGADFKPTQAFGCHGEAGFPRFPRVSLICLRAIGSDRDVGLASPPGTLSHQRAGGECRQPRDACWEEHRPHPGHTSTIHSAPTPQYKPTQ</sequence>
<dbReference type="Proteomes" id="UP001283361">
    <property type="component" value="Unassembled WGS sequence"/>
</dbReference>